<protein>
    <recommendedName>
        <fullName evidence="3">ODAD1 central coiled coil region domain-containing protein</fullName>
    </recommendedName>
</protein>
<dbReference type="InterPro" id="IPR051876">
    <property type="entry name" value="ODA-DC/CCD"/>
</dbReference>
<keyword evidence="1 2" id="KW-0175">Coiled coil</keyword>
<reference evidence="4" key="1">
    <citation type="submission" date="2025-08" db="UniProtKB">
        <authorList>
            <consortium name="Ensembl"/>
        </authorList>
    </citation>
    <scope>IDENTIFICATION</scope>
</reference>
<feature type="domain" description="ODAD1 central coiled coil region" evidence="3">
    <location>
        <begin position="1"/>
        <end position="120"/>
    </location>
</feature>
<name>A0A8D0GXY7_SPHPU</name>
<evidence type="ECO:0000313" key="4">
    <source>
        <dbReference type="Ensembl" id="ENSSPUP00000011694.1"/>
    </source>
</evidence>
<dbReference type="Proteomes" id="UP000694392">
    <property type="component" value="Unplaced"/>
</dbReference>
<evidence type="ECO:0000259" key="3">
    <source>
        <dbReference type="Pfam" id="PF21773"/>
    </source>
</evidence>
<dbReference type="AlphaFoldDB" id="A0A8D0GXY7"/>
<dbReference type="InterPro" id="IPR049258">
    <property type="entry name" value="ODAD1_CC"/>
</dbReference>
<dbReference type="PANTHER" id="PTHR21694">
    <property type="entry name" value="COILED-COIL DOMAIN-CONTAINING PROTEIN 63"/>
    <property type="match status" value="1"/>
</dbReference>
<dbReference type="GO" id="GO:0005930">
    <property type="term" value="C:axoneme"/>
    <property type="evidence" value="ECO:0007669"/>
    <property type="project" value="TreeGrafter"/>
</dbReference>
<dbReference type="GeneTree" id="ENSGT00940000153116"/>
<keyword evidence="5" id="KW-1185">Reference proteome</keyword>
<dbReference type="PANTHER" id="PTHR21694:SF35">
    <property type="entry name" value="OUTER DYNEIN ARM-DOCKING COMPLEX SUBUNIT 1"/>
    <property type="match status" value="1"/>
</dbReference>
<dbReference type="OMA" id="FLAIKMQ"/>
<dbReference type="Pfam" id="PF21773">
    <property type="entry name" value="ODAD1_CC"/>
    <property type="match status" value="1"/>
</dbReference>
<dbReference type="GO" id="GO:0003341">
    <property type="term" value="P:cilium movement"/>
    <property type="evidence" value="ECO:0007669"/>
    <property type="project" value="TreeGrafter"/>
</dbReference>
<feature type="coiled-coil region" evidence="2">
    <location>
        <begin position="27"/>
        <end position="100"/>
    </location>
</feature>
<accession>A0A8D0GXY7</accession>
<reference evidence="4" key="2">
    <citation type="submission" date="2025-09" db="UniProtKB">
        <authorList>
            <consortium name="Ensembl"/>
        </authorList>
    </citation>
    <scope>IDENTIFICATION</scope>
</reference>
<evidence type="ECO:0000256" key="1">
    <source>
        <dbReference type="ARBA" id="ARBA00023054"/>
    </source>
</evidence>
<dbReference type="Gene3D" id="1.10.287.80">
    <property type="entry name" value="ATP synthase, gamma subunit, helix hairpin domain"/>
    <property type="match status" value="1"/>
</dbReference>
<proteinExistence type="predicted"/>
<evidence type="ECO:0000256" key="2">
    <source>
        <dbReference type="SAM" id="Coils"/>
    </source>
</evidence>
<dbReference type="Ensembl" id="ENSSPUT00000012477.1">
    <property type="protein sequence ID" value="ENSSPUP00000011694.1"/>
    <property type="gene ID" value="ENSSPUG00000008971.1"/>
</dbReference>
<organism evidence="4 5">
    <name type="scientific">Sphenodon punctatus</name>
    <name type="common">Tuatara</name>
    <name type="synonym">Hatteria punctata</name>
    <dbReference type="NCBI Taxonomy" id="8508"/>
    <lineage>
        <taxon>Eukaryota</taxon>
        <taxon>Metazoa</taxon>
        <taxon>Chordata</taxon>
        <taxon>Craniata</taxon>
        <taxon>Vertebrata</taxon>
        <taxon>Euteleostomi</taxon>
        <taxon>Lepidosauria</taxon>
        <taxon>Sphenodontia</taxon>
        <taxon>Sphenodontidae</taxon>
        <taxon>Sphenodon</taxon>
    </lineage>
</organism>
<evidence type="ECO:0000313" key="5">
    <source>
        <dbReference type="Proteomes" id="UP000694392"/>
    </source>
</evidence>
<sequence>MGEENLDVLVERFIAVEERNFAQFNFVNEQNNEVERIKEQISEVHREIEDFRSQESQEDLEQQTQLRKMETQQKEAAEEAEQLQGKIKALRKVLEQLKSGIRSLFTELCCDGLTLDELLGGLQELRDRDVALYLGLIEQRAYELLAMHSYLDSKDYDKPYNPVEAARLLLGQASEFPSPPFPLRPPTAG</sequence>
<dbReference type="GO" id="GO:0036158">
    <property type="term" value="P:outer dynein arm assembly"/>
    <property type="evidence" value="ECO:0007669"/>
    <property type="project" value="TreeGrafter"/>
</dbReference>